<proteinExistence type="inferred from homology"/>
<dbReference type="PANTHER" id="PTHR46268:SF15">
    <property type="entry name" value="UNIVERSAL STRESS PROTEIN HP_0031"/>
    <property type="match status" value="1"/>
</dbReference>
<gene>
    <name evidence="3" type="ORF">BV394_11735</name>
</gene>
<dbReference type="SUPFAM" id="SSF52402">
    <property type="entry name" value="Adenine nucleotide alpha hydrolases-like"/>
    <property type="match status" value="2"/>
</dbReference>
<dbReference type="STRING" id="1267768.BV394_11735"/>
<sequence>MIRKILVPVRGDGKGDNVLAHAAALAHRFKAHIEVTHCRPRPEDLIPYGVPIPDALRRQLVQNTYALADQEEQGLKDEVHALAQKLGLDDTGQNIGERATVSFVEEVGRQLDVIKRHGRLADVICVAKPDRDRNLGTNTLKAALFHSGRPVLMCPPVETPPTELGKVVTIAWNGSSEAARALSEGMRIICSADRIGILSTGKDAGPGTSAEDLVAYLRLHGVTPELVTFEASRSIGQDLLSQSAIFGADVMIMGAYGDSHERETLFGGNTQTVIDRGNMPVWMSH</sequence>
<dbReference type="Gene3D" id="3.40.50.12370">
    <property type="match status" value="1"/>
</dbReference>
<evidence type="ECO:0000259" key="2">
    <source>
        <dbReference type="Pfam" id="PF00582"/>
    </source>
</evidence>
<comment type="similarity">
    <text evidence="1">Belongs to the universal stress protein A family.</text>
</comment>
<reference evidence="3 4" key="1">
    <citation type="submission" date="2017-01" db="EMBL/GenBank/DDBJ databases">
        <title>Genomic analysis of Xuhuaishuia manganoxidans DY6-4.</title>
        <authorList>
            <person name="Wang X."/>
        </authorList>
    </citation>
    <scope>NUCLEOTIDE SEQUENCE [LARGE SCALE GENOMIC DNA]</scope>
    <source>
        <strain evidence="3 4">DY6-4</strain>
    </source>
</reference>
<dbReference type="OrthoDB" id="9804721at2"/>
<dbReference type="PANTHER" id="PTHR46268">
    <property type="entry name" value="STRESS RESPONSE PROTEIN NHAX"/>
    <property type="match status" value="1"/>
</dbReference>
<dbReference type="Pfam" id="PF00582">
    <property type="entry name" value="Usp"/>
    <property type="match status" value="1"/>
</dbReference>
<keyword evidence="4" id="KW-1185">Reference proteome</keyword>
<name>A0A1U7DJY9_9RHOB</name>
<dbReference type="EMBL" id="CP019124">
    <property type="protein sequence ID" value="APX90314.1"/>
    <property type="molecule type" value="Genomic_DNA"/>
</dbReference>
<evidence type="ECO:0000313" key="3">
    <source>
        <dbReference type="EMBL" id="APX90314.1"/>
    </source>
</evidence>
<dbReference type="RefSeq" id="WP_076980332.1">
    <property type="nucleotide sequence ID" value="NZ_CP019124.1"/>
</dbReference>
<organism evidence="3 4">
    <name type="scientific">Brevirhabdus pacifica</name>
    <dbReference type="NCBI Taxonomy" id="1267768"/>
    <lineage>
        <taxon>Bacteria</taxon>
        <taxon>Pseudomonadati</taxon>
        <taxon>Pseudomonadota</taxon>
        <taxon>Alphaproteobacteria</taxon>
        <taxon>Rhodobacterales</taxon>
        <taxon>Paracoccaceae</taxon>
        <taxon>Brevirhabdus</taxon>
    </lineage>
</organism>
<feature type="domain" description="UspA" evidence="2">
    <location>
        <begin position="1"/>
        <end position="82"/>
    </location>
</feature>
<dbReference type="InterPro" id="IPR006016">
    <property type="entry name" value="UspA"/>
</dbReference>
<protein>
    <submittedName>
        <fullName evidence="3">Universal stress protein UspA</fullName>
    </submittedName>
</protein>
<accession>A0A1U7DJY9</accession>
<dbReference type="Proteomes" id="UP000187266">
    <property type="component" value="Chromosome"/>
</dbReference>
<evidence type="ECO:0000313" key="4">
    <source>
        <dbReference type="Proteomes" id="UP000187266"/>
    </source>
</evidence>
<accession>A0A2M9D4W6</accession>
<dbReference type="AlphaFoldDB" id="A0A1U7DJY9"/>
<evidence type="ECO:0000256" key="1">
    <source>
        <dbReference type="ARBA" id="ARBA00008791"/>
    </source>
</evidence>